<accession>A0ABN2LLV3</accession>
<reference evidence="7 8" key="1">
    <citation type="journal article" date="2019" name="Int. J. Syst. Evol. Microbiol.">
        <title>The Global Catalogue of Microorganisms (GCM) 10K type strain sequencing project: providing services to taxonomists for standard genome sequencing and annotation.</title>
        <authorList>
            <consortium name="The Broad Institute Genomics Platform"/>
            <consortium name="The Broad Institute Genome Sequencing Center for Infectious Disease"/>
            <person name="Wu L."/>
            <person name="Ma J."/>
        </authorList>
    </citation>
    <scope>NUCLEOTIDE SEQUENCE [LARGE SCALE GENOMIC DNA]</scope>
    <source>
        <strain evidence="7 8">JCM 13250</strain>
    </source>
</reference>
<sequence length="243" mass="25697">MRVTLRTARRCGYPAVLRIYLGDNSRSVPVGCPSVIEPMLAFALVAAVVTVTPGLDTVLVLRTAAVSGRRAALAAGAGINMGCFVWAVASGLSITAVLTASRLAYDGLRWAGAAYLCWLGFRALWTSRRAGTVAEVGPVPAQRAVVAFRTGLATNLLNPKVGVFYLSILPQFLPENASPVLASVTMALIHNLEGLAWFALLVLVVRGAGGLINRPTVRRRLDQIVGVCFIGFGLRLAAEGARR</sequence>
<dbReference type="Proteomes" id="UP001500218">
    <property type="component" value="Unassembled WGS sequence"/>
</dbReference>
<dbReference type="EMBL" id="BAAALT010000034">
    <property type="protein sequence ID" value="GAA1793078.1"/>
    <property type="molecule type" value="Genomic_DNA"/>
</dbReference>
<gene>
    <name evidence="7" type="ORF">GCM10009682_13680</name>
</gene>
<comment type="caution">
    <text evidence="7">The sequence shown here is derived from an EMBL/GenBank/DDBJ whole genome shotgun (WGS) entry which is preliminary data.</text>
</comment>
<keyword evidence="5 6" id="KW-0472">Membrane</keyword>
<proteinExistence type="predicted"/>
<dbReference type="PIRSF" id="PIRSF006324">
    <property type="entry name" value="LeuE"/>
    <property type="match status" value="1"/>
</dbReference>
<evidence type="ECO:0000256" key="2">
    <source>
        <dbReference type="ARBA" id="ARBA00022475"/>
    </source>
</evidence>
<keyword evidence="3 6" id="KW-0812">Transmembrane</keyword>
<keyword evidence="4 6" id="KW-1133">Transmembrane helix</keyword>
<name>A0ABN2LLV3_9ACTN</name>
<evidence type="ECO:0000256" key="4">
    <source>
        <dbReference type="ARBA" id="ARBA00022989"/>
    </source>
</evidence>
<keyword evidence="8" id="KW-1185">Reference proteome</keyword>
<feature type="transmembrane region" description="Helical" evidence="6">
    <location>
        <begin position="188"/>
        <end position="209"/>
    </location>
</feature>
<protein>
    <submittedName>
        <fullName evidence="7">LysE family translocator</fullName>
    </submittedName>
</protein>
<keyword evidence="2" id="KW-1003">Cell membrane</keyword>
<feature type="transmembrane region" description="Helical" evidence="6">
    <location>
        <begin position="107"/>
        <end position="125"/>
    </location>
</feature>
<evidence type="ECO:0000313" key="7">
    <source>
        <dbReference type="EMBL" id="GAA1793078.1"/>
    </source>
</evidence>
<dbReference type="InterPro" id="IPR001123">
    <property type="entry name" value="LeuE-type"/>
</dbReference>
<evidence type="ECO:0000256" key="5">
    <source>
        <dbReference type="ARBA" id="ARBA00023136"/>
    </source>
</evidence>
<feature type="transmembrane region" description="Helical" evidence="6">
    <location>
        <begin position="146"/>
        <end position="168"/>
    </location>
</feature>
<organism evidence="7 8">
    <name type="scientific">Luedemannella flava</name>
    <dbReference type="NCBI Taxonomy" id="349316"/>
    <lineage>
        <taxon>Bacteria</taxon>
        <taxon>Bacillati</taxon>
        <taxon>Actinomycetota</taxon>
        <taxon>Actinomycetes</taxon>
        <taxon>Micromonosporales</taxon>
        <taxon>Micromonosporaceae</taxon>
        <taxon>Luedemannella</taxon>
    </lineage>
</organism>
<evidence type="ECO:0000256" key="3">
    <source>
        <dbReference type="ARBA" id="ARBA00022692"/>
    </source>
</evidence>
<dbReference type="PANTHER" id="PTHR30086">
    <property type="entry name" value="ARGININE EXPORTER PROTEIN ARGO"/>
    <property type="match status" value="1"/>
</dbReference>
<evidence type="ECO:0000256" key="1">
    <source>
        <dbReference type="ARBA" id="ARBA00004651"/>
    </source>
</evidence>
<dbReference type="Pfam" id="PF01810">
    <property type="entry name" value="LysE"/>
    <property type="match status" value="1"/>
</dbReference>
<comment type="subcellular location">
    <subcellularLocation>
        <location evidence="1">Cell membrane</location>
        <topology evidence="1">Multi-pass membrane protein</topology>
    </subcellularLocation>
</comment>
<evidence type="ECO:0000313" key="8">
    <source>
        <dbReference type="Proteomes" id="UP001500218"/>
    </source>
</evidence>
<feature type="transmembrane region" description="Helical" evidence="6">
    <location>
        <begin position="73"/>
        <end position="101"/>
    </location>
</feature>
<evidence type="ECO:0000256" key="6">
    <source>
        <dbReference type="SAM" id="Phobius"/>
    </source>
</evidence>
<dbReference type="PANTHER" id="PTHR30086:SF20">
    <property type="entry name" value="ARGININE EXPORTER PROTEIN ARGO-RELATED"/>
    <property type="match status" value="1"/>
</dbReference>